<protein>
    <submittedName>
        <fullName evidence="1">Uncharacterized protein</fullName>
    </submittedName>
</protein>
<gene>
    <name evidence="1" type="ORF">SEP1_150</name>
</gene>
<organism evidence="1 2">
    <name type="scientific">Staphylococcus phage phiIBB-SEP1</name>
    <dbReference type="NCBI Taxonomy" id="1340769"/>
    <lineage>
        <taxon>Viruses</taxon>
        <taxon>Duplodnaviria</taxon>
        <taxon>Heunggongvirae</taxon>
        <taxon>Uroviricota</taxon>
        <taxon>Caudoviricetes</taxon>
        <taxon>Herelleviridae</taxon>
        <taxon>Twortvirinae</taxon>
        <taxon>Sepunavirus</taxon>
        <taxon>Sepunavirus SEP1</taxon>
    </lineage>
</organism>
<evidence type="ECO:0000313" key="2">
    <source>
        <dbReference type="Proteomes" id="UP000226269"/>
    </source>
</evidence>
<dbReference type="Proteomes" id="UP000226269">
    <property type="component" value="Segment"/>
</dbReference>
<dbReference type="EMBL" id="KF021268">
    <property type="protein sequence ID" value="AGR48277.1"/>
    <property type="molecule type" value="Genomic_DNA"/>
</dbReference>
<evidence type="ECO:0000313" key="1">
    <source>
        <dbReference type="EMBL" id="AGR48277.1"/>
    </source>
</evidence>
<name>W5RA08_9CAUD</name>
<sequence length="45" mass="5361">MILYSCKVKETPYRKNKKTLKKVLTETKAHGIIIIERKTKTKKRN</sequence>
<accession>W5RA08</accession>
<keyword evidence="2" id="KW-1185">Reference proteome</keyword>
<proteinExistence type="predicted"/>
<reference evidence="1 2" key="1">
    <citation type="journal article" date="2014" name="J. Gen. Virol.">
        <title>Isolation and characterization of a new Staphylococcus epidermidis broad-spectrum bacteriophage.</title>
        <authorList>
            <person name="Melo L.D."/>
            <person name="Sillankorva S."/>
            <person name="Ackermann H.W."/>
            <person name="Kropinski A.M."/>
            <person name="Azeredo J."/>
            <person name="Cerca N."/>
        </authorList>
    </citation>
    <scope>NUCLEOTIDE SEQUENCE [LARGE SCALE GENOMIC DNA]</scope>
</reference>